<gene>
    <name evidence="1" type="ORF">B7P43_G11329</name>
</gene>
<organism evidence="1 2">
    <name type="scientific">Cryptotermes secundus</name>
    <dbReference type="NCBI Taxonomy" id="105785"/>
    <lineage>
        <taxon>Eukaryota</taxon>
        <taxon>Metazoa</taxon>
        <taxon>Ecdysozoa</taxon>
        <taxon>Arthropoda</taxon>
        <taxon>Hexapoda</taxon>
        <taxon>Insecta</taxon>
        <taxon>Pterygota</taxon>
        <taxon>Neoptera</taxon>
        <taxon>Polyneoptera</taxon>
        <taxon>Dictyoptera</taxon>
        <taxon>Blattodea</taxon>
        <taxon>Blattoidea</taxon>
        <taxon>Termitoidae</taxon>
        <taxon>Kalotermitidae</taxon>
        <taxon>Cryptotermitinae</taxon>
        <taxon>Cryptotermes</taxon>
    </lineage>
</organism>
<dbReference type="STRING" id="105785.A0A2J7RBU0"/>
<dbReference type="PANTHER" id="PTHR32344:SF1">
    <property type="entry name" value="U1-TYPE DOMAIN-CONTAINING PROTEIN"/>
    <property type="match status" value="1"/>
</dbReference>
<sequence>MPKVKVSQKTKLQLYRRQFEGEMISTDNEILYCRACENTVGCENRFHVLQHLNTNPHKENIKIKSTKSAPVQKLLSEFSNNSFSQFSFDLCEAFLAADIPLWKLTNPTLRNFIEKYTQCKVPGESTVRKNYVKQCYDLTIESIRDKIQDNFVLVSIDETQDCEGRFIVNCIVGSLNKTEQSTPYLLAVEQFEATNSSAVSEFFINSINLLWPNGIQYERVLLFVTNASSYMMEKPVLLLKLYFQI</sequence>
<name>A0A2J7RBU0_9NEOP</name>
<dbReference type="OrthoDB" id="6623841at2759"/>
<dbReference type="InterPro" id="IPR033375">
    <property type="entry name" value="Cggbp1"/>
</dbReference>
<dbReference type="AlphaFoldDB" id="A0A2J7RBU0"/>
<dbReference type="PANTHER" id="PTHR32344">
    <property type="entry name" value="U1-TYPE DOMAIN-CONTAINING PROTEIN"/>
    <property type="match status" value="1"/>
</dbReference>
<reference evidence="1 2" key="1">
    <citation type="submission" date="2017-12" db="EMBL/GenBank/DDBJ databases">
        <title>Hemimetabolous genomes reveal molecular basis of termite eusociality.</title>
        <authorList>
            <person name="Harrison M.C."/>
            <person name="Jongepier E."/>
            <person name="Robertson H.M."/>
            <person name="Arning N."/>
            <person name="Bitard-Feildel T."/>
            <person name="Chao H."/>
            <person name="Childers C.P."/>
            <person name="Dinh H."/>
            <person name="Doddapaneni H."/>
            <person name="Dugan S."/>
            <person name="Gowin J."/>
            <person name="Greiner C."/>
            <person name="Han Y."/>
            <person name="Hu H."/>
            <person name="Hughes D.S.T."/>
            <person name="Huylmans A.-K."/>
            <person name="Kemena C."/>
            <person name="Kremer L.P.M."/>
            <person name="Lee S.L."/>
            <person name="Lopez-Ezquerra A."/>
            <person name="Mallet L."/>
            <person name="Monroy-Kuhn J.M."/>
            <person name="Moser A."/>
            <person name="Murali S.C."/>
            <person name="Muzny D.M."/>
            <person name="Otani S."/>
            <person name="Piulachs M.-D."/>
            <person name="Poelchau M."/>
            <person name="Qu J."/>
            <person name="Schaub F."/>
            <person name="Wada-Katsumata A."/>
            <person name="Worley K.C."/>
            <person name="Xie Q."/>
            <person name="Ylla G."/>
            <person name="Poulsen M."/>
            <person name="Gibbs R.A."/>
            <person name="Schal C."/>
            <person name="Richards S."/>
            <person name="Belles X."/>
            <person name="Korb J."/>
            <person name="Bornberg-Bauer E."/>
        </authorList>
    </citation>
    <scope>NUCLEOTIDE SEQUENCE [LARGE SCALE GENOMIC DNA]</scope>
    <source>
        <tissue evidence="1">Whole body</tissue>
    </source>
</reference>
<dbReference type="GO" id="GO:0003690">
    <property type="term" value="F:double-stranded DNA binding"/>
    <property type="evidence" value="ECO:0007669"/>
    <property type="project" value="InterPro"/>
</dbReference>
<dbReference type="GO" id="GO:0006357">
    <property type="term" value="P:regulation of transcription by RNA polymerase II"/>
    <property type="evidence" value="ECO:0007669"/>
    <property type="project" value="InterPro"/>
</dbReference>
<proteinExistence type="predicted"/>
<dbReference type="Proteomes" id="UP000235965">
    <property type="component" value="Unassembled WGS sequence"/>
</dbReference>
<protein>
    <recommendedName>
        <fullName evidence="3">DUF659 domain-containing protein</fullName>
    </recommendedName>
</protein>
<dbReference type="GO" id="GO:0005634">
    <property type="term" value="C:nucleus"/>
    <property type="evidence" value="ECO:0007669"/>
    <property type="project" value="InterPro"/>
</dbReference>
<evidence type="ECO:0000313" key="2">
    <source>
        <dbReference type="Proteomes" id="UP000235965"/>
    </source>
</evidence>
<accession>A0A2J7RBU0</accession>
<evidence type="ECO:0008006" key="3">
    <source>
        <dbReference type="Google" id="ProtNLM"/>
    </source>
</evidence>
<keyword evidence="2" id="KW-1185">Reference proteome</keyword>
<dbReference type="InParanoid" id="A0A2J7RBU0"/>
<evidence type="ECO:0000313" key="1">
    <source>
        <dbReference type="EMBL" id="PNF38314.1"/>
    </source>
</evidence>
<comment type="caution">
    <text evidence="1">The sequence shown here is derived from an EMBL/GenBank/DDBJ whole genome shotgun (WGS) entry which is preliminary data.</text>
</comment>
<dbReference type="EMBL" id="NEVH01005890">
    <property type="protein sequence ID" value="PNF38314.1"/>
    <property type="molecule type" value="Genomic_DNA"/>
</dbReference>